<feature type="non-terminal residue" evidence="1">
    <location>
        <position position="126"/>
    </location>
</feature>
<gene>
    <name evidence="1" type="ORF">GPM918_LOCUS17058</name>
    <name evidence="2" type="ORF">SRO942_LOCUS17057</name>
</gene>
<sequence length="126" mass="14569">HMVVDTESITTTAPSSVVKIRVDLQVINEVRTTFTGTFEKYGTKRGRGKKRCTVLMLNICELQTSKPMCDHLWFNRTKGFEQLQLTKGQQVQFNARVKTYRKGSIKRGIPIVYDYKLSHPTKFKKL</sequence>
<dbReference type="AlphaFoldDB" id="A0A814LJH5"/>
<proteinExistence type="predicted"/>
<organism evidence="1 3">
    <name type="scientific">Didymodactylos carnosus</name>
    <dbReference type="NCBI Taxonomy" id="1234261"/>
    <lineage>
        <taxon>Eukaryota</taxon>
        <taxon>Metazoa</taxon>
        <taxon>Spiralia</taxon>
        <taxon>Gnathifera</taxon>
        <taxon>Rotifera</taxon>
        <taxon>Eurotatoria</taxon>
        <taxon>Bdelloidea</taxon>
        <taxon>Philodinida</taxon>
        <taxon>Philodinidae</taxon>
        <taxon>Didymodactylos</taxon>
    </lineage>
</organism>
<dbReference type="EMBL" id="CAJNOQ010004606">
    <property type="protein sequence ID" value="CAF1066638.1"/>
    <property type="molecule type" value="Genomic_DNA"/>
</dbReference>
<evidence type="ECO:0000313" key="2">
    <source>
        <dbReference type="EMBL" id="CAF3834228.1"/>
    </source>
</evidence>
<dbReference type="Proteomes" id="UP000663829">
    <property type="component" value="Unassembled WGS sequence"/>
</dbReference>
<evidence type="ECO:0000313" key="3">
    <source>
        <dbReference type="Proteomes" id="UP000663829"/>
    </source>
</evidence>
<comment type="caution">
    <text evidence="1">The sequence shown here is derived from an EMBL/GenBank/DDBJ whole genome shotgun (WGS) entry which is preliminary data.</text>
</comment>
<protein>
    <submittedName>
        <fullName evidence="1">Uncharacterized protein</fullName>
    </submittedName>
</protein>
<reference evidence="1" key="1">
    <citation type="submission" date="2021-02" db="EMBL/GenBank/DDBJ databases">
        <authorList>
            <person name="Nowell W R."/>
        </authorList>
    </citation>
    <scope>NUCLEOTIDE SEQUENCE</scope>
</reference>
<accession>A0A814LJH5</accession>
<name>A0A814LJH5_9BILA</name>
<keyword evidence="3" id="KW-1185">Reference proteome</keyword>
<evidence type="ECO:0000313" key="1">
    <source>
        <dbReference type="EMBL" id="CAF1066638.1"/>
    </source>
</evidence>
<dbReference type="EMBL" id="CAJOBC010004606">
    <property type="protein sequence ID" value="CAF3834228.1"/>
    <property type="molecule type" value="Genomic_DNA"/>
</dbReference>
<dbReference type="Proteomes" id="UP000681722">
    <property type="component" value="Unassembled WGS sequence"/>
</dbReference>